<evidence type="ECO:0000313" key="2">
    <source>
        <dbReference type="EMBL" id="PWK53996.1"/>
    </source>
</evidence>
<dbReference type="EMBL" id="QGGU01000002">
    <property type="protein sequence ID" value="PWK53996.1"/>
    <property type="molecule type" value="Genomic_DNA"/>
</dbReference>
<accession>A0A316G274</accession>
<organism evidence="2 3">
    <name type="scientific">Pleionea mediterranea</name>
    <dbReference type="NCBI Taxonomy" id="523701"/>
    <lineage>
        <taxon>Bacteria</taxon>
        <taxon>Pseudomonadati</taxon>
        <taxon>Pseudomonadota</taxon>
        <taxon>Gammaproteobacteria</taxon>
        <taxon>Oceanospirillales</taxon>
        <taxon>Pleioneaceae</taxon>
        <taxon>Pleionea</taxon>
    </lineage>
</organism>
<evidence type="ECO:0000256" key="1">
    <source>
        <dbReference type="SAM" id="Coils"/>
    </source>
</evidence>
<gene>
    <name evidence="2" type="ORF">C8D97_102388</name>
</gene>
<feature type="coiled-coil region" evidence="1">
    <location>
        <begin position="27"/>
        <end position="57"/>
    </location>
</feature>
<keyword evidence="3" id="KW-1185">Reference proteome</keyword>
<dbReference type="GO" id="GO:0006355">
    <property type="term" value="P:regulation of DNA-templated transcription"/>
    <property type="evidence" value="ECO:0007669"/>
    <property type="project" value="InterPro"/>
</dbReference>
<sequence length="81" mass="9682">MEFFKYATLIVFIIMGAEVWKYHIKNKKANNQQDDELKQKLDRLEQLEKRIQALEKIVTDPSETLRREFDNLKTADSSHKN</sequence>
<evidence type="ECO:0000313" key="3">
    <source>
        <dbReference type="Proteomes" id="UP000245790"/>
    </source>
</evidence>
<dbReference type="Proteomes" id="UP000245790">
    <property type="component" value="Unassembled WGS sequence"/>
</dbReference>
<keyword evidence="1" id="KW-0175">Coiled coil</keyword>
<dbReference type="GO" id="GO:0009271">
    <property type="term" value="P:phage shock"/>
    <property type="evidence" value="ECO:0007669"/>
    <property type="project" value="InterPro"/>
</dbReference>
<proteinExistence type="predicted"/>
<dbReference type="OrthoDB" id="6268604at2"/>
<reference evidence="2 3" key="1">
    <citation type="submission" date="2018-05" db="EMBL/GenBank/DDBJ databases">
        <title>Genomic Encyclopedia of Type Strains, Phase IV (KMG-IV): sequencing the most valuable type-strain genomes for metagenomic binning, comparative biology and taxonomic classification.</title>
        <authorList>
            <person name="Goeker M."/>
        </authorList>
    </citation>
    <scope>NUCLEOTIDE SEQUENCE [LARGE SCALE GENOMIC DNA]</scope>
    <source>
        <strain evidence="2 3">DSM 25350</strain>
    </source>
</reference>
<protein>
    <recommendedName>
        <fullName evidence="4">Phage shock protein B</fullName>
    </recommendedName>
</protein>
<comment type="caution">
    <text evidence="2">The sequence shown here is derived from an EMBL/GenBank/DDBJ whole genome shotgun (WGS) entry which is preliminary data.</text>
</comment>
<evidence type="ECO:0008006" key="4">
    <source>
        <dbReference type="Google" id="ProtNLM"/>
    </source>
</evidence>
<name>A0A316G274_9GAMM</name>
<dbReference type="RefSeq" id="WP_109762165.1">
    <property type="nucleotide sequence ID" value="NZ_QGGU01000002.1"/>
</dbReference>
<dbReference type="AlphaFoldDB" id="A0A316G274"/>